<evidence type="ECO:0000256" key="3">
    <source>
        <dbReference type="ARBA" id="ARBA00023002"/>
    </source>
</evidence>
<dbReference type="PANTHER" id="PTHR35330:SF1">
    <property type="entry name" value="SIROHEME BIOSYNTHESIS PROTEIN MET8"/>
    <property type="match status" value="1"/>
</dbReference>
<comment type="pathway">
    <text evidence="1">Porphyrin-containing compound metabolism; siroheme biosynthesis; sirohydrochlorin from precorrin-2: step 1/1.</text>
</comment>
<keyword evidence="4" id="KW-0520">NAD</keyword>
<reference evidence="7 8" key="1">
    <citation type="journal article" date="2016" name="Int. J. Syst. Evol. Microbiol.">
        <title>Peptococcus simiae sp. nov., isolated from rhesus macaque faeces and emended description of the genus Peptococcus.</title>
        <authorList>
            <person name="Shkoporov A.N."/>
            <person name="Efimov B.A."/>
            <person name="Kondova I."/>
            <person name="Ouwerling B."/>
            <person name="Chaplin A.V."/>
            <person name="Shcherbakova V.A."/>
            <person name="Langermans J.A.M."/>
        </authorList>
    </citation>
    <scope>NUCLEOTIDE SEQUENCE [LARGE SCALE GENOMIC DNA]</scope>
    <source>
        <strain evidence="7 8">M108</strain>
    </source>
</reference>
<evidence type="ECO:0000313" key="8">
    <source>
        <dbReference type="Proteomes" id="UP001631949"/>
    </source>
</evidence>
<dbReference type="InterPro" id="IPR006367">
    <property type="entry name" value="Sirohaem_synthase_N"/>
</dbReference>
<dbReference type="Gene3D" id="3.40.50.720">
    <property type="entry name" value="NAD(P)-binding Rossmann-like Domain"/>
    <property type="match status" value="1"/>
</dbReference>
<dbReference type="Proteomes" id="UP001631949">
    <property type="component" value="Unassembled WGS sequence"/>
</dbReference>
<sequence length="209" mass="23424">MSFNYVIHCDLAGANCLIVGGGKVALRKVQTLLETGAQVTVVAPDFLPDLAGIEHERLHCLRQPFTIEDLANRDLVFVATNDRALNEEIAAACRDRHIPVNVADSRSESTFIVPALLQKEDLLISIATNGKNPGYSRALKAYLNDQIDDRFLEALDIWCAVRDRVKEKVQGQTEREKILRRLSLLDLIKAMETAPKEDVYRKVIECLLL</sequence>
<dbReference type="InterPro" id="IPR042518">
    <property type="entry name" value="SirC_C"/>
</dbReference>
<evidence type="ECO:0000256" key="2">
    <source>
        <dbReference type="ARBA" id="ARBA00012400"/>
    </source>
</evidence>
<gene>
    <name evidence="7" type="ORF">ACKQTC_02345</name>
</gene>
<dbReference type="Gene3D" id="1.10.8.610">
    <property type="entry name" value="SirC, precorrin-2 dehydrogenase, C-terminal helical domain-like"/>
    <property type="match status" value="1"/>
</dbReference>
<comment type="catalytic activity">
    <reaction evidence="6">
        <text>precorrin-2 + NAD(+) = sirohydrochlorin + NADH + 2 H(+)</text>
        <dbReference type="Rhea" id="RHEA:15613"/>
        <dbReference type="ChEBI" id="CHEBI:15378"/>
        <dbReference type="ChEBI" id="CHEBI:57540"/>
        <dbReference type="ChEBI" id="CHEBI:57945"/>
        <dbReference type="ChEBI" id="CHEBI:58351"/>
        <dbReference type="ChEBI" id="CHEBI:58827"/>
        <dbReference type="EC" id="1.3.1.76"/>
    </reaction>
</comment>
<dbReference type="Pfam" id="PF13241">
    <property type="entry name" value="NAD_binding_7"/>
    <property type="match status" value="1"/>
</dbReference>
<evidence type="ECO:0000256" key="5">
    <source>
        <dbReference type="ARBA" id="ARBA00023244"/>
    </source>
</evidence>
<dbReference type="EMBL" id="JBJUVG010000002">
    <property type="protein sequence ID" value="MFM9413209.1"/>
    <property type="molecule type" value="Genomic_DNA"/>
</dbReference>
<evidence type="ECO:0000313" key="7">
    <source>
        <dbReference type="EMBL" id="MFM9413209.1"/>
    </source>
</evidence>
<keyword evidence="3" id="KW-0560">Oxidoreductase</keyword>
<evidence type="ECO:0000256" key="1">
    <source>
        <dbReference type="ARBA" id="ARBA00005010"/>
    </source>
</evidence>
<name>A0ABW9GX38_9FIRM</name>
<dbReference type="RefSeq" id="WP_408976825.1">
    <property type="nucleotide sequence ID" value="NZ_JBJUVG010000002.1"/>
</dbReference>
<dbReference type="SUPFAM" id="SSF75615">
    <property type="entry name" value="Siroheme synthase middle domains-like"/>
    <property type="match status" value="1"/>
</dbReference>
<dbReference type="NCBIfam" id="TIGR01470">
    <property type="entry name" value="cysG_Nterm"/>
    <property type="match status" value="1"/>
</dbReference>
<proteinExistence type="predicted"/>
<evidence type="ECO:0000256" key="6">
    <source>
        <dbReference type="ARBA" id="ARBA00047561"/>
    </source>
</evidence>
<dbReference type="PANTHER" id="PTHR35330">
    <property type="entry name" value="SIROHEME BIOSYNTHESIS PROTEIN MET8"/>
    <property type="match status" value="1"/>
</dbReference>
<dbReference type="EC" id="1.3.1.76" evidence="2"/>
<keyword evidence="5" id="KW-0627">Porphyrin biosynthesis</keyword>
<dbReference type="InterPro" id="IPR028161">
    <property type="entry name" value="Met8-like"/>
</dbReference>
<dbReference type="SUPFAM" id="SSF51735">
    <property type="entry name" value="NAD(P)-binding Rossmann-fold domains"/>
    <property type="match status" value="1"/>
</dbReference>
<evidence type="ECO:0000256" key="4">
    <source>
        <dbReference type="ARBA" id="ARBA00023027"/>
    </source>
</evidence>
<organism evidence="7 8">
    <name type="scientific">Peptococcus simiae</name>
    <dbReference type="NCBI Taxonomy" id="1643805"/>
    <lineage>
        <taxon>Bacteria</taxon>
        <taxon>Bacillati</taxon>
        <taxon>Bacillota</taxon>
        <taxon>Clostridia</taxon>
        <taxon>Eubacteriales</taxon>
        <taxon>Peptococcaceae</taxon>
        <taxon>Peptococcus</taxon>
    </lineage>
</organism>
<comment type="caution">
    <text evidence="7">The sequence shown here is derived from an EMBL/GenBank/DDBJ whole genome shotgun (WGS) entry which is preliminary data.</text>
</comment>
<keyword evidence="8" id="KW-1185">Reference proteome</keyword>
<dbReference type="InterPro" id="IPR036291">
    <property type="entry name" value="NAD(P)-bd_dom_sf"/>
</dbReference>
<accession>A0ABW9GX38</accession>
<protein>
    <recommendedName>
        <fullName evidence="2">precorrin-2 dehydrogenase</fullName>
        <ecNumber evidence="2">1.3.1.76</ecNumber>
    </recommendedName>
</protein>